<dbReference type="Proteomes" id="UP000259610">
    <property type="component" value="Unassembled WGS sequence"/>
</dbReference>
<protein>
    <recommendedName>
        <fullName evidence="3">Peptidase S26 domain-containing protein</fullName>
    </recommendedName>
</protein>
<dbReference type="SUPFAM" id="SSF51306">
    <property type="entry name" value="LexA/Signal peptidase"/>
    <property type="match status" value="1"/>
</dbReference>
<name>A0A3B9GWM5_9PROT</name>
<dbReference type="Pfam" id="PF10502">
    <property type="entry name" value="Peptidase_S26"/>
    <property type="match status" value="1"/>
</dbReference>
<keyword evidence="2" id="KW-0812">Transmembrane</keyword>
<feature type="region of interest" description="Disordered" evidence="1">
    <location>
        <begin position="17"/>
        <end position="44"/>
    </location>
</feature>
<organism evidence="4 5">
    <name type="scientific">Hyphomonas adhaerens</name>
    <dbReference type="NCBI Taxonomy" id="81029"/>
    <lineage>
        <taxon>Bacteria</taxon>
        <taxon>Pseudomonadati</taxon>
        <taxon>Pseudomonadota</taxon>
        <taxon>Alphaproteobacteria</taxon>
        <taxon>Hyphomonadales</taxon>
        <taxon>Hyphomonadaceae</taxon>
        <taxon>Hyphomonas</taxon>
    </lineage>
</organism>
<gene>
    <name evidence="4" type="ORF">DCG58_06900</name>
</gene>
<feature type="compositionally biased region" description="Low complexity" evidence="1">
    <location>
        <begin position="17"/>
        <end position="31"/>
    </location>
</feature>
<feature type="domain" description="Peptidase S26" evidence="3">
    <location>
        <begin position="54"/>
        <end position="212"/>
    </location>
</feature>
<proteinExistence type="predicted"/>
<reference evidence="4 5" key="1">
    <citation type="journal article" date="2018" name="Nat. Biotechnol.">
        <title>A standardized bacterial taxonomy based on genome phylogeny substantially revises the tree of life.</title>
        <authorList>
            <person name="Parks D.H."/>
            <person name="Chuvochina M."/>
            <person name="Waite D.W."/>
            <person name="Rinke C."/>
            <person name="Skarshewski A."/>
            <person name="Chaumeil P.A."/>
            <person name="Hugenholtz P."/>
        </authorList>
    </citation>
    <scope>NUCLEOTIDE SEQUENCE [LARGE SCALE GENOMIC DNA]</scope>
    <source>
        <strain evidence="4">UBA8733</strain>
    </source>
</reference>
<accession>A0A3B9GWM5</accession>
<comment type="caution">
    <text evidence="4">The sequence shown here is derived from an EMBL/GenBank/DDBJ whole genome shotgun (WGS) entry which is preliminary data.</text>
</comment>
<evidence type="ECO:0000256" key="2">
    <source>
        <dbReference type="SAM" id="Phobius"/>
    </source>
</evidence>
<dbReference type="AlphaFoldDB" id="A0A3B9GWM5"/>
<keyword evidence="2" id="KW-0472">Membrane</keyword>
<keyword evidence="2" id="KW-1133">Transmembrane helix</keyword>
<dbReference type="EMBL" id="DMAN01000149">
    <property type="protein sequence ID" value="HAE26867.1"/>
    <property type="molecule type" value="Genomic_DNA"/>
</dbReference>
<evidence type="ECO:0000313" key="4">
    <source>
        <dbReference type="EMBL" id="HAE26867.1"/>
    </source>
</evidence>
<evidence type="ECO:0000259" key="3">
    <source>
        <dbReference type="Pfam" id="PF10502"/>
    </source>
</evidence>
<dbReference type="GO" id="GO:0004252">
    <property type="term" value="F:serine-type endopeptidase activity"/>
    <property type="evidence" value="ECO:0007669"/>
    <property type="project" value="InterPro"/>
</dbReference>
<sequence length="292" mass="31594">MTVRNIASMVEPSSTISMTSTISRRSGTSRGNLDMGRESNHQRQAKRRFQSAVWSIFSVLGMALIAFPATGIIPTLLLYNPSQSAPTGWYRIAEIDVVSRGDLVAANLPPEVSALAAQRGYLPPGIPVIKTVAALSDDTVCNMHGVLHINGLPVVTLLPTDKAGRPLPTAWMTCRRLQADEYLLLSDRTPDSFDGRYFGAVRRADVIGRAVWINSGDTAGSGGLVKDMEGRSECKINAHGANEGASPCLHIDFYGSILEDIAPSSERILNEDDRTGWFHSGDLACFPPEQPE</sequence>
<dbReference type="Gene3D" id="2.10.109.10">
    <property type="entry name" value="Umud Fragment, subunit A"/>
    <property type="match status" value="1"/>
</dbReference>
<dbReference type="GO" id="GO:0006465">
    <property type="term" value="P:signal peptide processing"/>
    <property type="evidence" value="ECO:0007669"/>
    <property type="project" value="InterPro"/>
</dbReference>
<evidence type="ECO:0000313" key="5">
    <source>
        <dbReference type="Proteomes" id="UP000259610"/>
    </source>
</evidence>
<feature type="transmembrane region" description="Helical" evidence="2">
    <location>
        <begin position="52"/>
        <end position="79"/>
    </location>
</feature>
<evidence type="ECO:0000256" key="1">
    <source>
        <dbReference type="SAM" id="MobiDB-lite"/>
    </source>
</evidence>
<dbReference type="InterPro" id="IPR019533">
    <property type="entry name" value="Peptidase_S26"/>
</dbReference>
<dbReference type="InterPro" id="IPR036286">
    <property type="entry name" value="LexA/Signal_pep-like_sf"/>
</dbReference>